<dbReference type="AlphaFoldDB" id="A0AAE1MET1"/>
<evidence type="ECO:0000313" key="2">
    <source>
        <dbReference type="Proteomes" id="UP001293593"/>
    </source>
</evidence>
<evidence type="ECO:0000313" key="1">
    <source>
        <dbReference type="EMBL" id="KAK4264742.1"/>
    </source>
</evidence>
<dbReference type="Proteomes" id="UP001293593">
    <property type="component" value="Unassembled WGS sequence"/>
</dbReference>
<accession>A0AAE1MET1</accession>
<protein>
    <submittedName>
        <fullName evidence="1">Uncharacterized protein</fullName>
    </submittedName>
</protein>
<dbReference type="PANTHER" id="PTHR33372:SF10">
    <property type="entry name" value="OS03G0137300 PROTEIN"/>
    <property type="match status" value="1"/>
</dbReference>
<name>A0AAE1MET1_9FABA</name>
<reference evidence="1" key="1">
    <citation type="submission" date="2023-10" db="EMBL/GenBank/DDBJ databases">
        <title>Chromosome-level genome of the transformable northern wattle, Acacia crassicarpa.</title>
        <authorList>
            <person name="Massaro I."/>
            <person name="Sinha N.R."/>
            <person name="Poethig S."/>
            <person name="Leichty A.R."/>
        </authorList>
    </citation>
    <scope>NUCLEOTIDE SEQUENCE</scope>
    <source>
        <strain evidence="1">Acra3RX</strain>
        <tissue evidence="1">Leaf</tissue>
    </source>
</reference>
<keyword evidence="2" id="KW-1185">Reference proteome</keyword>
<dbReference type="EMBL" id="JAWXYG010000008">
    <property type="protein sequence ID" value="KAK4264742.1"/>
    <property type="molecule type" value="Genomic_DNA"/>
</dbReference>
<dbReference type="GO" id="GO:0031969">
    <property type="term" value="C:chloroplast membrane"/>
    <property type="evidence" value="ECO:0007669"/>
    <property type="project" value="TreeGrafter"/>
</dbReference>
<comment type="caution">
    <text evidence="1">The sequence shown here is derived from an EMBL/GenBank/DDBJ whole genome shotgun (WGS) entry which is preliminary data.</text>
</comment>
<dbReference type="PANTHER" id="PTHR33372">
    <property type="match status" value="1"/>
</dbReference>
<gene>
    <name evidence="1" type="ORF">QN277_025875</name>
</gene>
<dbReference type="InterPro" id="IPR021788">
    <property type="entry name" value="CPP1-like"/>
</dbReference>
<organism evidence="1 2">
    <name type="scientific">Acacia crassicarpa</name>
    <name type="common">northern wattle</name>
    <dbReference type="NCBI Taxonomy" id="499986"/>
    <lineage>
        <taxon>Eukaryota</taxon>
        <taxon>Viridiplantae</taxon>
        <taxon>Streptophyta</taxon>
        <taxon>Embryophyta</taxon>
        <taxon>Tracheophyta</taxon>
        <taxon>Spermatophyta</taxon>
        <taxon>Magnoliopsida</taxon>
        <taxon>eudicotyledons</taxon>
        <taxon>Gunneridae</taxon>
        <taxon>Pentapetalae</taxon>
        <taxon>rosids</taxon>
        <taxon>fabids</taxon>
        <taxon>Fabales</taxon>
        <taxon>Fabaceae</taxon>
        <taxon>Caesalpinioideae</taxon>
        <taxon>mimosoid clade</taxon>
        <taxon>Acacieae</taxon>
        <taxon>Acacia</taxon>
    </lineage>
</organism>
<proteinExistence type="predicted"/>
<sequence length="147" mass="16256">MVATLSPRPQRLSLGSAFPTPLVRRLHSSLIGIFIITKPWRVSLVSSRHSSTRMAPPVKSGLRADDSAPCEMSVENALKLLGVSEGASFDDILRAKNSILANCKNDQESIAQVFLSALHHLIELYLLFYTIFGEFLGKFDSFHLLQS</sequence>